<evidence type="ECO:0000313" key="1">
    <source>
        <dbReference type="EMBL" id="KAI4331585.1"/>
    </source>
</evidence>
<dbReference type="EMBL" id="CM042887">
    <property type="protein sequence ID" value="KAI4331585.1"/>
    <property type="molecule type" value="Genomic_DNA"/>
</dbReference>
<organism evidence="1 2">
    <name type="scientific">Melastoma candidum</name>
    <dbReference type="NCBI Taxonomy" id="119954"/>
    <lineage>
        <taxon>Eukaryota</taxon>
        <taxon>Viridiplantae</taxon>
        <taxon>Streptophyta</taxon>
        <taxon>Embryophyta</taxon>
        <taxon>Tracheophyta</taxon>
        <taxon>Spermatophyta</taxon>
        <taxon>Magnoliopsida</taxon>
        <taxon>eudicotyledons</taxon>
        <taxon>Gunneridae</taxon>
        <taxon>Pentapetalae</taxon>
        <taxon>rosids</taxon>
        <taxon>malvids</taxon>
        <taxon>Myrtales</taxon>
        <taxon>Melastomataceae</taxon>
        <taxon>Melastomatoideae</taxon>
        <taxon>Melastomateae</taxon>
        <taxon>Melastoma</taxon>
    </lineage>
</organism>
<gene>
    <name evidence="1" type="ORF">MLD38_029762</name>
</gene>
<dbReference type="Proteomes" id="UP001057402">
    <property type="component" value="Chromosome 8"/>
</dbReference>
<name>A0ACB9N4S7_9MYRT</name>
<sequence length="147" mass="16325">MAPRDQRRATLLEKFQQLRAVTGSRAVNKASIVVDASEYITKLKERVESFEEEGGTNLPMEVNVEALERGFRINVYSEGSCPGLLVFILEAFEGLGLNVQDARVSCSENFSLEAVGEEEDGVERIDAEEVKQAVLRAITSWSEDRKG</sequence>
<keyword evidence="2" id="KW-1185">Reference proteome</keyword>
<protein>
    <submittedName>
        <fullName evidence="1">Uncharacterized protein</fullName>
    </submittedName>
</protein>
<proteinExistence type="predicted"/>
<evidence type="ECO:0000313" key="2">
    <source>
        <dbReference type="Proteomes" id="UP001057402"/>
    </source>
</evidence>
<comment type="caution">
    <text evidence="1">The sequence shown here is derived from an EMBL/GenBank/DDBJ whole genome shotgun (WGS) entry which is preliminary data.</text>
</comment>
<accession>A0ACB9N4S7</accession>
<reference evidence="2" key="1">
    <citation type="journal article" date="2023" name="Front. Plant Sci.">
        <title>Chromosomal-level genome assembly of Melastoma candidum provides insights into trichome evolution.</title>
        <authorList>
            <person name="Zhong Y."/>
            <person name="Wu W."/>
            <person name="Sun C."/>
            <person name="Zou P."/>
            <person name="Liu Y."/>
            <person name="Dai S."/>
            <person name="Zhou R."/>
        </authorList>
    </citation>
    <scope>NUCLEOTIDE SEQUENCE [LARGE SCALE GENOMIC DNA]</scope>
</reference>